<name>A0A6P1MH75_9FIRM</name>
<dbReference type="Pfam" id="PF13280">
    <property type="entry name" value="WYL"/>
    <property type="match status" value="1"/>
</dbReference>
<evidence type="ECO:0000259" key="1">
    <source>
        <dbReference type="Pfam" id="PF13280"/>
    </source>
</evidence>
<reference evidence="2 3" key="1">
    <citation type="submission" date="2020-01" db="EMBL/GenBank/DDBJ databases">
        <title>Genomic analysis of Aminipila sp. CBA3637.</title>
        <authorList>
            <person name="Kim Y.B."/>
            <person name="Roh S.W."/>
        </authorList>
    </citation>
    <scope>NUCLEOTIDE SEQUENCE [LARGE SCALE GENOMIC DNA]</scope>
    <source>
        <strain evidence="2 3">CBA3637</strain>
    </source>
</reference>
<dbReference type="AlphaFoldDB" id="A0A6P1MH75"/>
<evidence type="ECO:0000313" key="3">
    <source>
        <dbReference type="Proteomes" id="UP000463883"/>
    </source>
</evidence>
<dbReference type="EMBL" id="CP047591">
    <property type="protein sequence ID" value="QHI73091.1"/>
    <property type="molecule type" value="Genomic_DNA"/>
</dbReference>
<proteinExistence type="predicted"/>
<dbReference type="KEGG" id="amic:Ami3637_12380"/>
<sequence>MSEFSELIKKFDKIRDYMREFYVYGFKSREDYDKKSLRSYDNEKRRIESYLSDYMSFRHDENNKNIFISIDSSDIPTNPLYRAFKAKSFTKNDITLNFIILDILDGGERHSANEVADKIADEYLTYFENPVIWDLSTVRNKLSEYVNLGILQTEKDGKRLLYSLKKTDINLDELCDALAFFSEISPLGVVGSFLLDKCNYNNSILSFKHHYIMHALESEIVYTLLHAIHNKEKVEIKNHSPRSDRDIILEIIPLKFLISAQGGRRYLCAYSSKFRAIVDFRLDYIMSVKVLGKANNYTEHYEKLERILSCTWSASFGNAKRLEWLKMKLSIPHNERFIVNRIEREGRHGKLTQIDETTYEYFIEVFDTMEMMPWIRTFIGRIISIESSNIEVTQTFYSDLEKMYQLYNGGDGNAVQ</sequence>
<dbReference type="InterPro" id="IPR026881">
    <property type="entry name" value="WYL_dom"/>
</dbReference>
<protein>
    <submittedName>
        <fullName evidence="2">WYL domain-containing protein</fullName>
    </submittedName>
</protein>
<dbReference type="Proteomes" id="UP000463883">
    <property type="component" value="Chromosome"/>
</dbReference>
<dbReference type="RefSeq" id="WP_162362858.1">
    <property type="nucleotide sequence ID" value="NZ_CP047591.1"/>
</dbReference>
<organism evidence="2 3">
    <name type="scientific">Aminipila terrae</name>
    <dbReference type="NCBI Taxonomy" id="2697030"/>
    <lineage>
        <taxon>Bacteria</taxon>
        <taxon>Bacillati</taxon>
        <taxon>Bacillota</taxon>
        <taxon>Clostridia</taxon>
        <taxon>Peptostreptococcales</taxon>
        <taxon>Anaerovoracaceae</taxon>
        <taxon>Aminipila</taxon>
    </lineage>
</organism>
<keyword evidence="3" id="KW-1185">Reference proteome</keyword>
<dbReference type="PROSITE" id="PS52050">
    <property type="entry name" value="WYL"/>
    <property type="match status" value="1"/>
</dbReference>
<feature type="domain" description="WYL" evidence="1">
    <location>
        <begin position="220"/>
        <end position="290"/>
    </location>
</feature>
<evidence type="ECO:0000313" key="2">
    <source>
        <dbReference type="EMBL" id="QHI73091.1"/>
    </source>
</evidence>
<accession>A0A6P1MH75</accession>
<gene>
    <name evidence="2" type="ORF">Ami3637_12380</name>
</gene>